<dbReference type="SMART" id="SM00448">
    <property type="entry name" value="REC"/>
    <property type="match status" value="1"/>
</dbReference>
<evidence type="ECO:0000259" key="2">
    <source>
        <dbReference type="PROSITE" id="PS50110"/>
    </source>
</evidence>
<evidence type="ECO:0000313" key="4">
    <source>
        <dbReference type="Proteomes" id="UP001143370"/>
    </source>
</evidence>
<dbReference type="Proteomes" id="UP001143370">
    <property type="component" value="Unassembled WGS sequence"/>
</dbReference>
<dbReference type="Gene3D" id="3.40.50.2300">
    <property type="match status" value="1"/>
</dbReference>
<proteinExistence type="predicted"/>
<evidence type="ECO:0000313" key="3">
    <source>
        <dbReference type="EMBL" id="GLK74227.1"/>
    </source>
</evidence>
<dbReference type="Pfam" id="PF00072">
    <property type="entry name" value="Response_reg"/>
    <property type="match status" value="1"/>
</dbReference>
<keyword evidence="1" id="KW-0597">Phosphoprotein</keyword>
<reference evidence="3" key="2">
    <citation type="submission" date="2023-01" db="EMBL/GenBank/DDBJ databases">
        <authorList>
            <person name="Sun Q."/>
            <person name="Evtushenko L."/>
        </authorList>
    </citation>
    <scope>NUCLEOTIDE SEQUENCE</scope>
    <source>
        <strain evidence="3">VKM B-2484</strain>
    </source>
</reference>
<dbReference type="EMBL" id="BSFJ01000035">
    <property type="protein sequence ID" value="GLK74227.1"/>
    <property type="molecule type" value="Genomic_DNA"/>
</dbReference>
<dbReference type="SUPFAM" id="SSF52172">
    <property type="entry name" value="CheY-like"/>
    <property type="match status" value="1"/>
</dbReference>
<gene>
    <name evidence="3" type="ORF">GCM10017643_43450</name>
</gene>
<comment type="caution">
    <text evidence="3">The sequence shown here is derived from an EMBL/GenBank/DDBJ whole genome shotgun (WGS) entry which is preliminary data.</text>
</comment>
<organism evidence="3 4">
    <name type="scientific">Ancylobacter dichloromethanicus</name>
    <dbReference type="NCBI Taxonomy" id="518825"/>
    <lineage>
        <taxon>Bacteria</taxon>
        <taxon>Pseudomonadati</taxon>
        <taxon>Pseudomonadota</taxon>
        <taxon>Alphaproteobacteria</taxon>
        <taxon>Hyphomicrobiales</taxon>
        <taxon>Xanthobacteraceae</taxon>
        <taxon>Ancylobacter</taxon>
    </lineage>
</organism>
<dbReference type="InterPro" id="IPR011006">
    <property type="entry name" value="CheY-like_superfamily"/>
</dbReference>
<reference evidence="3" key="1">
    <citation type="journal article" date="2014" name="Int. J. Syst. Evol. Microbiol.">
        <title>Complete genome sequence of Corynebacterium casei LMG S-19264T (=DSM 44701T), isolated from a smear-ripened cheese.</title>
        <authorList>
            <consortium name="US DOE Joint Genome Institute (JGI-PGF)"/>
            <person name="Walter F."/>
            <person name="Albersmeier A."/>
            <person name="Kalinowski J."/>
            <person name="Ruckert C."/>
        </authorList>
    </citation>
    <scope>NUCLEOTIDE SEQUENCE</scope>
    <source>
        <strain evidence="3">VKM B-2484</strain>
    </source>
</reference>
<accession>A0A9W6JC10</accession>
<feature type="domain" description="Response regulatory" evidence="2">
    <location>
        <begin position="33"/>
        <end position="145"/>
    </location>
</feature>
<dbReference type="RefSeq" id="WP_246543989.1">
    <property type="nucleotide sequence ID" value="NZ_BSFJ01000035.1"/>
</dbReference>
<dbReference type="AlphaFoldDB" id="A0A9W6JC10"/>
<name>A0A9W6JC10_9HYPH</name>
<dbReference type="GO" id="GO:0000160">
    <property type="term" value="P:phosphorelay signal transduction system"/>
    <property type="evidence" value="ECO:0007669"/>
    <property type="project" value="InterPro"/>
</dbReference>
<evidence type="ECO:0000256" key="1">
    <source>
        <dbReference type="PROSITE-ProRule" id="PRU00169"/>
    </source>
</evidence>
<protein>
    <recommendedName>
        <fullName evidence="2">Response regulatory domain-containing protein</fullName>
    </recommendedName>
</protein>
<feature type="modified residue" description="4-aspartylphosphate" evidence="1">
    <location>
        <position position="85"/>
    </location>
</feature>
<sequence>MGNGTAVGAAQAGSTEGGYVITMGDQPTLSGRRVFIVEDETLVAMMIEGMLEELGATVVGNESRSDDALNFVASRHGEIDVAMLDLNLGTGHSYAIAEAIAGHGIPIVFSTGYTDGAIDAAWRSWPVLNKPFQLADLHGALARALDARAA</sequence>
<dbReference type="PROSITE" id="PS50110">
    <property type="entry name" value="RESPONSE_REGULATORY"/>
    <property type="match status" value="1"/>
</dbReference>
<dbReference type="InterPro" id="IPR001789">
    <property type="entry name" value="Sig_transdc_resp-reg_receiver"/>
</dbReference>
<keyword evidence="4" id="KW-1185">Reference proteome</keyword>